<keyword evidence="4" id="KW-0479">Metal-binding</keyword>
<name>S7Z7J2_PENO1</name>
<dbReference type="GO" id="GO:0008299">
    <property type="term" value="P:isoprenoid biosynthetic process"/>
    <property type="evidence" value="ECO:0007669"/>
    <property type="project" value="UniProtKB-ARBA"/>
</dbReference>
<evidence type="ECO:0000256" key="2">
    <source>
        <dbReference type="ARBA" id="ARBA00006333"/>
    </source>
</evidence>
<keyword evidence="6" id="KW-1185">Reference proteome</keyword>
<accession>S7Z7J2</accession>
<dbReference type="GO" id="GO:0046872">
    <property type="term" value="F:metal ion binding"/>
    <property type="evidence" value="ECO:0007669"/>
    <property type="project" value="UniProtKB-KW"/>
</dbReference>
<evidence type="ECO:0000313" key="6">
    <source>
        <dbReference type="Proteomes" id="UP000019376"/>
    </source>
</evidence>
<dbReference type="GO" id="GO:0010333">
    <property type="term" value="F:terpene synthase activity"/>
    <property type="evidence" value="ECO:0007669"/>
    <property type="project" value="InterPro"/>
</dbReference>
<dbReference type="InterPro" id="IPR034686">
    <property type="entry name" value="Terpene_cyclase-like_2"/>
</dbReference>
<keyword evidence="4" id="KW-0456">Lyase</keyword>
<protein>
    <recommendedName>
        <fullName evidence="4">Terpene synthase</fullName>
        <ecNumber evidence="4">4.2.3.-</ecNumber>
    </recommendedName>
</protein>
<reference evidence="5 6" key="1">
    <citation type="journal article" date="2013" name="PLoS ONE">
        <title>Genomic and secretomic analyses reveal unique features of the lignocellulolytic enzyme system of Penicillium decumbens.</title>
        <authorList>
            <person name="Liu G."/>
            <person name="Zhang L."/>
            <person name="Wei X."/>
            <person name="Zou G."/>
            <person name="Qin Y."/>
            <person name="Ma L."/>
            <person name="Li J."/>
            <person name="Zheng H."/>
            <person name="Wang S."/>
            <person name="Wang C."/>
            <person name="Xun L."/>
            <person name="Zhao G.-P."/>
            <person name="Zhou Z."/>
            <person name="Qu Y."/>
        </authorList>
    </citation>
    <scope>NUCLEOTIDE SEQUENCE [LARGE SCALE GENOMIC DNA]</scope>
    <source>
        <strain evidence="6">114-2 / CGMCC 5302</strain>
    </source>
</reference>
<dbReference type="InterPro" id="IPR008949">
    <property type="entry name" value="Isoprenoid_synthase_dom_sf"/>
</dbReference>
<evidence type="ECO:0000313" key="5">
    <source>
        <dbReference type="EMBL" id="EPS26139.1"/>
    </source>
</evidence>
<dbReference type="EC" id="4.2.3.-" evidence="4"/>
<proteinExistence type="inferred from homology"/>
<dbReference type="AlphaFoldDB" id="S7Z7J2"/>
<dbReference type="Gene3D" id="1.10.600.10">
    <property type="entry name" value="Farnesyl Diphosphate Synthase"/>
    <property type="match status" value="1"/>
</dbReference>
<sequence>MGSIASPLAASTGILETESPHQAFRESLRGQRAIIPKLYDLFPEWSPRFHPDWQKAREDSLNPWLNRWVDEDKIRAKLKAADFAIFASIICAEASFEKLCTVSKFFAWYFVWDDQFDCGSLTFDTEGRAAYQQKSKEYFEHVLLLKGSRPDLSTFTNGQRMALLCWDEIAEHIRKCCSPEVCEIILQTLLPFVGSVDTVDSILKNDTVPTVAQYWERRDLTAAVYPVIATLFFIYGASAHVSSLQDPRLATLWKNTSYIVHITNDMLSMLKEARDGQIEGLVPVLMLNFGLDCATAMQWSFQLAQVQVKGIRAIESSLAKDHDEKDAVSKLLKDVFLEGCKDVAMGLIHWSYHGQRYFRKNDIGDDYVIEFVI</sequence>
<dbReference type="Proteomes" id="UP000019376">
    <property type="component" value="Unassembled WGS sequence"/>
</dbReference>
<dbReference type="eggNOG" id="ENOG502SDMI">
    <property type="taxonomic scope" value="Eukaryota"/>
</dbReference>
<dbReference type="SFLD" id="SFLDG01020">
    <property type="entry name" value="Terpene_Cyclase_Like_2"/>
    <property type="match status" value="1"/>
</dbReference>
<dbReference type="Pfam" id="PF19086">
    <property type="entry name" value="Terpene_syn_C_2"/>
    <property type="match status" value="1"/>
</dbReference>
<dbReference type="SUPFAM" id="SSF48576">
    <property type="entry name" value="Terpenoid synthases"/>
    <property type="match status" value="1"/>
</dbReference>
<comment type="cofactor">
    <cofactor evidence="1 4">
        <name>Mg(2+)</name>
        <dbReference type="ChEBI" id="CHEBI:18420"/>
    </cofactor>
</comment>
<gene>
    <name evidence="5" type="ORF">PDE_01075</name>
</gene>
<dbReference type="EMBL" id="KB644408">
    <property type="protein sequence ID" value="EPS26139.1"/>
    <property type="molecule type" value="Genomic_DNA"/>
</dbReference>
<dbReference type="HOGENOM" id="CLU_042538_3_2_1"/>
<dbReference type="OrthoDB" id="2861623at2759"/>
<dbReference type="PhylomeDB" id="S7Z7J2"/>
<evidence type="ECO:0000256" key="1">
    <source>
        <dbReference type="ARBA" id="ARBA00001946"/>
    </source>
</evidence>
<dbReference type="PANTHER" id="PTHR35201:SF4">
    <property type="entry name" value="BETA-PINACENE SYNTHASE-RELATED"/>
    <property type="match status" value="1"/>
</dbReference>
<dbReference type="SFLD" id="SFLDS00005">
    <property type="entry name" value="Isoprenoid_Synthase_Type_I"/>
    <property type="match status" value="1"/>
</dbReference>
<evidence type="ECO:0000256" key="4">
    <source>
        <dbReference type="RuleBase" id="RU366034"/>
    </source>
</evidence>
<dbReference type="STRING" id="933388.S7Z7J2"/>
<organism evidence="5 6">
    <name type="scientific">Penicillium oxalicum (strain 114-2 / CGMCC 5302)</name>
    <name type="common">Penicillium decumbens</name>
    <dbReference type="NCBI Taxonomy" id="933388"/>
    <lineage>
        <taxon>Eukaryota</taxon>
        <taxon>Fungi</taxon>
        <taxon>Dikarya</taxon>
        <taxon>Ascomycota</taxon>
        <taxon>Pezizomycotina</taxon>
        <taxon>Eurotiomycetes</taxon>
        <taxon>Eurotiomycetidae</taxon>
        <taxon>Eurotiales</taxon>
        <taxon>Aspergillaceae</taxon>
        <taxon>Penicillium</taxon>
    </lineage>
</organism>
<comment type="similarity">
    <text evidence="2 4">Belongs to the terpene synthase family.</text>
</comment>
<dbReference type="PANTHER" id="PTHR35201">
    <property type="entry name" value="TERPENE SYNTHASE"/>
    <property type="match status" value="1"/>
</dbReference>
<keyword evidence="3 4" id="KW-0460">Magnesium</keyword>
<evidence type="ECO:0000256" key="3">
    <source>
        <dbReference type="ARBA" id="ARBA00022842"/>
    </source>
</evidence>